<dbReference type="SUPFAM" id="SSF101697">
    <property type="entry name" value="Hypothetical protein YfhH"/>
    <property type="match status" value="1"/>
</dbReference>
<name>A0A9X4AHD2_9BACI</name>
<reference evidence="2" key="1">
    <citation type="submission" date="2022-06" db="EMBL/GenBank/DDBJ databases">
        <title>Aquibacillus sp. a new bacterium isolated from soil saline samples.</title>
        <authorList>
            <person name="Galisteo C."/>
            <person name="De La Haba R."/>
            <person name="Sanchez-Porro C."/>
            <person name="Ventosa A."/>
        </authorList>
    </citation>
    <scope>NUCLEOTIDE SEQUENCE</scope>
    <source>
        <strain evidence="2">3ASR75-54</strain>
    </source>
</reference>
<accession>A0A9X4AHD2</accession>
<dbReference type="InterPro" id="IPR036289">
    <property type="entry name" value="YfhH"/>
</dbReference>
<dbReference type="EMBL" id="JAMQKC010000021">
    <property type="protein sequence ID" value="MDC3418195.1"/>
    <property type="molecule type" value="Genomic_DNA"/>
</dbReference>
<protein>
    <submittedName>
        <fullName evidence="2">YfhH family protein</fullName>
    </submittedName>
</protein>
<evidence type="ECO:0000313" key="3">
    <source>
        <dbReference type="Proteomes" id="UP001145069"/>
    </source>
</evidence>
<keyword evidence="1" id="KW-0175">Coiled coil</keyword>
<dbReference type="AlphaFoldDB" id="A0A9X4AHD2"/>
<sequence>MEKRYSEYTVEELRNEIAKLKEKVQKAEQMGNISEYAVFERKIQMAQAYLMNPAEFKKGERYELREDPGQTFEIDYLNGVFAWGHRINLLGKKYEKQEALPISVFGKKLEQ</sequence>
<dbReference type="RefSeq" id="WP_272447257.1">
    <property type="nucleotide sequence ID" value="NZ_JAMQKC010000021.1"/>
</dbReference>
<gene>
    <name evidence="2" type="ORF">NC799_14995</name>
</gene>
<proteinExistence type="predicted"/>
<evidence type="ECO:0000313" key="2">
    <source>
        <dbReference type="EMBL" id="MDC3418195.1"/>
    </source>
</evidence>
<comment type="caution">
    <text evidence="2">The sequence shown here is derived from an EMBL/GenBank/DDBJ whole genome shotgun (WGS) entry which is preliminary data.</text>
</comment>
<dbReference type="Gene3D" id="1.10.287.880">
    <property type="entry name" value="Hypothetical protein YfhH domain"/>
    <property type="match status" value="1"/>
</dbReference>
<organism evidence="2 3">
    <name type="scientific">Aquibacillus salsiterrae</name>
    <dbReference type="NCBI Taxonomy" id="2950439"/>
    <lineage>
        <taxon>Bacteria</taxon>
        <taxon>Bacillati</taxon>
        <taxon>Bacillota</taxon>
        <taxon>Bacilli</taxon>
        <taxon>Bacillales</taxon>
        <taxon>Bacillaceae</taxon>
        <taxon>Aquibacillus</taxon>
    </lineage>
</organism>
<dbReference type="InterPro" id="IPR014938">
    <property type="entry name" value="YfhH-like"/>
</dbReference>
<dbReference type="Gene3D" id="2.30.30.340">
    <property type="entry name" value="Hypothetical protein YfhH like domains"/>
    <property type="match status" value="1"/>
</dbReference>
<keyword evidence="3" id="KW-1185">Reference proteome</keyword>
<feature type="coiled-coil region" evidence="1">
    <location>
        <begin position="3"/>
        <end position="30"/>
    </location>
</feature>
<evidence type="ECO:0000256" key="1">
    <source>
        <dbReference type="SAM" id="Coils"/>
    </source>
</evidence>
<dbReference type="Proteomes" id="UP001145069">
    <property type="component" value="Unassembled WGS sequence"/>
</dbReference>
<dbReference type="Pfam" id="PF08838">
    <property type="entry name" value="DUF1811"/>
    <property type="match status" value="1"/>
</dbReference>